<gene>
    <name evidence="9" type="ORF">HGO97_005265</name>
</gene>
<feature type="transmembrane region" description="Helical" evidence="8">
    <location>
        <begin position="96"/>
        <end position="114"/>
    </location>
</feature>
<feature type="transmembrane region" description="Helical" evidence="8">
    <location>
        <begin position="230"/>
        <end position="249"/>
    </location>
</feature>
<feature type="transmembrane region" description="Helical" evidence="8">
    <location>
        <begin position="172"/>
        <end position="190"/>
    </location>
</feature>
<evidence type="ECO:0000256" key="8">
    <source>
        <dbReference type="RuleBase" id="RU363041"/>
    </source>
</evidence>
<keyword evidence="6 8" id="KW-1133">Transmembrane helix</keyword>
<feature type="transmembrane region" description="Helical" evidence="8">
    <location>
        <begin position="69"/>
        <end position="90"/>
    </location>
</feature>
<keyword evidence="5 8" id="KW-0812">Transmembrane</keyword>
<evidence type="ECO:0000313" key="9">
    <source>
        <dbReference type="EMBL" id="MBU3875224.1"/>
    </source>
</evidence>
<evidence type="ECO:0000256" key="1">
    <source>
        <dbReference type="ARBA" id="ARBA00004651"/>
    </source>
</evidence>
<feature type="transmembrane region" description="Helical" evidence="8">
    <location>
        <begin position="35"/>
        <end position="57"/>
    </location>
</feature>
<evidence type="ECO:0000256" key="6">
    <source>
        <dbReference type="ARBA" id="ARBA00022989"/>
    </source>
</evidence>
<keyword evidence="7 8" id="KW-0472">Membrane</keyword>
<evidence type="ECO:0000313" key="10">
    <source>
        <dbReference type="Proteomes" id="UP000723714"/>
    </source>
</evidence>
<proteinExistence type="inferred from homology"/>
<evidence type="ECO:0000256" key="3">
    <source>
        <dbReference type="ARBA" id="ARBA00022448"/>
    </source>
</evidence>
<comment type="caution">
    <text evidence="9">The sequence shown here is derived from an EMBL/GenBank/DDBJ whole genome shotgun (WGS) entry which is preliminary data.</text>
</comment>
<evidence type="ECO:0000256" key="2">
    <source>
        <dbReference type="ARBA" id="ARBA00009142"/>
    </source>
</evidence>
<feature type="transmembrane region" description="Helical" evidence="8">
    <location>
        <begin position="139"/>
        <end position="160"/>
    </location>
</feature>
<keyword evidence="10" id="KW-1185">Reference proteome</keyword>
<dbReference type="InterPro" id="IPR002781">
    <property type="entry name" value="TM_pro_TauE-like"/>
</dbReference>
<feature type="transmembrane region" description="Helical" evidence="8">
    <location>
        <begin position="5"/>
        <end position="29"/>
    </location>
</feature>
<evidence type="ECO:0000256" key="7">
    <source>
        <dbReference type="ARBA" id="ARBA00023136"/>
    </source>
</evidence>
<dbReference type="PANTHER" id="PTHR30269">
    <property type="entry name" value="TRANSMEMBRANE PROTEIN YFCA"/>
    <property type="match status" value="1"/>
</dbReference>
<dbReference type="RefSeq" id="WP_216240114.1">
    <property type="nucleotide sequence ID" value="NZ_JABACJ020000003.1"/>
</dbReference>
<dbReference type="PANTHER" id="PTHR30269:SF37">
    <property type="entry name" value="MEMBRANE TRANSPORTER PROTEIN"/>
    <property type="match status" value="1"/>
</dbReference>
<evidence type="ECO:0000256" key="4">
    <source>
        <dbReference type="ARBA" id="ARBA00022475"/>
    </source>
</evidence>
<comment type="similarity">
    <text evidence="2 8">Belongs to the 4-toluene sulfonate uptake permease (TSUP) (TC 2.A.102) family.</text>
</comment>
<keyword evidence="4 8" id="KW-1003">Cell membrane</keyword>
<feature type="transmembrane region" description="Helical" evidence="8">
    <location>
        <begin position="202"/>
        <end position="224"/>
    </location>
</feature>
<reference evidence="9 10" key="1">
    <citation type="submission" date="2021-06" db="EMBL/GenBank/DDBJ databases">
        <title>Faecalicatena sp. nov. isolated from porcine feces.</title>
        <authorList>
            <person name="Oh B.S."/>
            <person name="Lee J.H."/>
        </authorList>
    </citation>
    <scope>NUCLEOTIDE SEQUENCE [LARGE SCALE GENOMIC DNA]</scope>
    <source>
        <strain evidence="9 10">AGMB00832</strain>
    </source>
</reference>
<dbReference type="InterPro" id="IPR052017">
    <property type="entry name" value="TSUP"/>
</dbReference>
<evidence type="ECO:0000256" key="5">
    <source>
        <dbReference type="ARBA" id="ARBA00022692"/>
    </source>
</evidence>
<organism evidence="9 10">
    <name type="scientific">Faecalicatena faecalis</name>
    <dbReference type="NCBI Taxonomy" id="2726362"/>
    <lineage>
        <taxon>Bacteria</taxon>
        <taxon>Bacillati</taxon>
        <taxon>Bacillota</taxon>
        <taxon>Clostridia</taxon>
        <taxon>Lachnospirales</taxon>
        <taxon>Lachnospiraceae</taxon>
        <taxon>Faecalicatena</taxon>
    </lineage>
</organism>
<keyword evidence="3" id="KW-0813">Transport</keyword>
<name>A0ABS6D0V9_9FIRM</name>
<dbReference type="EMBL" id="JABACJ020000003">
    <property type="protein sequence ID" value="MBU3875224.1"/>
    <property type="molecule type" value="Genomic_DNA"/>
</dbReference>
<accession>A0ABS6D0V9</accession>
<protein>
    <recommendedName>
        <fullName evidence="8">Probable membrane transporter protein</fullName>
    </recommendedName>
</protein>
<dbReference type="Proteomes" id="UP000723714">
    <property type="component" value="Unassembled WGS sequence"/>
</dbReference>
<comment type="subcellular location">
    <subcellularLocation>
        <location evidence="1 8">Cell membrane</location>
        <topology evidence="1 8">Multi-pass membrane protein</topology>
    </subcellularLocation>
</comment>
<sequence>MTYAVFFIVILLTNIIQGITGFAGTILAMPPSIMLVGYSVAKPILNVLAIFSGVYVFMTHGKHVNWKELRKVAAVMILGIAAGIFLKSLFVGKESLLYKCLGIFVIVLAVQGYYRQIKPKMETPENVPGMGKKGTIQSYSLLVGAGIVHGMFVSGGPLLIGYLSKVIKDKVSFRATISTIWIILNTIILFDDIHAGFWNAELIKLTLIALPFLIVGMAIGARLYKSMSQMLFMKLTYVLLFISGISLLVK</sequence>
<dbReference type="Pfam" id="PF01925">
    <property type="entry name" value="TauE"/>
    <property type="match status" value="1"/>
</dbReference>